<proteinExistence type="predicted"/>
<dbReference type="EMBL" id="UYWY01001885">
    <property type="protein sequence ID" value="VDM27390.1"/>
    <property type="molecule type" value="Genomic_DNA"/>
</dbReference>
<evidence type="ECO:0000313" key="3">
    <source>
        <dbReference type="Proteomes" id="UP000050794"/>
    </source>
</evidence>
<gene>
    <name evidence="2" type="ORF">TCNE_LOCUS2069</name>
</gene>
<protein>
    <submittedName>
        <fullName evidence="4">Transposase</fullName>
    </submittedName>
</protein>
<dbReference type="WBParaSite" id="TCNE_0000206901-mRNA-1">
    <property type="protein sequence ID" value="TCNE_0000206901-mRNA-1"/>
    <property type="gene ID" value="TCNE_0000206901"/>
</dbReference>
<dbReference type="Proteomes" id="UP000050794">
    <property type="component" value="Unassembled WGS sequence"/>
</dbReference>
<accession>A0A183U0P9</accession>
<dbReference type="AlphaFoldDB" id="A0A183U0P9"/>
<keyword evidence="3" id="KW-1185">Reference proteome</keyword>
<reference evidence="2 3" key="2">
    <citation type="submission" date="2018-11" db="EMBL/GenBank/DDBJ databases">
        <authorList>
            <consortium name="Pathogen Informatics"/>
        </authorList>
    </citation>
    <scope>NUCLEOTIDE SEQUENCE [LARGE SCALE GENOMIC DNA]</scope>
</reference>
<feature type="region of interest" description="Disordered" evidence="1">
    <location>
        <begin position="44"/>
        <end position="70"/>
    </location>
</feature>
<feature type="region of interest" description="Disordered" evidence="1">
    <location>
        <begin position="1"/>
        <end position="28"/>
    </location>
</feature>
<organism evidence="3 4">
    <name type="scientific">Toxocara canis</name>
    <name type="common">Canine roundworm</name>
    <dbReference type="NCBI Taxonomy" id="6265"/>
    <lineage>
        <taxon>Eukaryota</taxon>
        <taxon>Metazoa</taxon>
        <taxon>Ecdysozoa</taxon>
        <taxon>Nematoda</taxon>
        <taxon>Chromadorea</taxon>
        <taxon>Rhabditida</taxon>
        <taxon>Spirurina</taxon>
        <taxon>Ascaridomorpha</taxon>
        <taxon>Ascaridoidea</taxon>
        <taxon>Toxocaridae</taxon>
        <taxon>Toxocara</taxon>
    </lineage>
</organism>
<name>A0A183U0P9_TOXCA</name>
<reference evidence="4" key="1">
    <citation type="submission" date="2016-06" db="UniProtKB">
        <authorList>
            <consortium name="WormBaseParasite"/>
        </authorList>
    </citation>
    <scope>IDENTIFICATION</scope>
</reference>
<evidence type="ECO:0000256" key="1">
    <source>
        <dbReference type="SAM" id="MobiDB-lite"/>
    </source>
</evidence>
<evidence type="ECO:0000313" key="4">
    <source>
        <dbReference type="WBParaSite" id="TCNE_0000206901-mRNA-1"/>
    </source>
</evidence>
<evidence type="ECO:0000313" key="2">
    <source>
        <dbReference type="EMBL" id="VDM27390.1"/>
    </source>
</evidence>
<sequence length="70" mass="8147">MPAWSTTLMSLDDVQQSQPNDKTDRPTDRKTLIALLNIHPVQLTDSRPHRIRTRKDDRNYASFNETSHSQ</sequence>
<feature type="compositionally biased region" description="Polar residues" evidence="1">
    <location>
        <begin position="61"/>
        <end position="70"/>
    </location>
</feature>
<feature type="compositionally biased region" description="Polar residues" evidence="1">
    <location>
        <begin position="1"/>
        <end position="20"/>
    </location>
</feature>